<dbReference type="Pfam" id="PF00083">
    <property type="entry name" value="Sugar_tr"/>
    <property type="match status" value="1"/>
</dbReference>
<dbReference type="InterPro" id="IPR005829">
    <property type="entry name" value="Sugar_transporter_CS"/>
</dbReference>
<dbReference type="Gene3D" id="1.20.1250.20">
    <property type="entry name" value="MFS general substrate transporter like domains"/>
    <property type="match status" value="1"/>
</dbReference>
<evidence type="ECO:0000259" key="7">
    <source>
        <dbReference type="PROSITE" id="PS50850"/>
    </source>
</evidence>
<evidence type="ECO:0000256" key="4">
    <source>
        <dbReference type="ARBA" id="ARBA00022989"/>
    </source>
</evidence>
<feature type="transmembrane region" description="Helical" evidence="6">
    <location>
        <begin position="15"/>
        <end position="40"/>
    </location>
</feature>
<dbReference type="InterPro" id="IPR003663">
    <property type="entry name" value="Sugar/inositol_transpt"/>
</dbReference>
<evidence type="ECO:0000313" key="9">
    <source>
        <dbReference type="Proteomes" id="UP000192578"/>
    </source>
</evidence>
<keyword evidence="4 6" id="KW-1133">Transmembrane helix</keyword>
<keyword evidence="5 6" id="KW-0472">Membrane</keyword>
<feature type="transmembrane region" description="Helical" evidence="6">
    <location>
        <begin position="81"/>
        <end position="104"/>
    </location>
</feature>
<evidence type="ECO:0000256" key="5">
    <source>
        <dbReference type="ARBA" id="ARBA00023136"/>
    </source>
</evidence>
<comment type="caution">
    <text evidence="8">The sequence shown here is derived from an EMBL/GenBank/DDBJ whole genome shotgun (WGS) entry which is preliminary data.</text>
</comment>
<keyword evidence="8" id="KW-0762">Sugar transport</keyword>
<feature type="transmembrane region" description="Helical" evidence="6">
    <location>
        <begin position="193"/>
        <end position="212"/>
    </location>
</feature>
<evidence type="ECO:0000256" key="3">
    <source>
        <dbReference type="ARBA" id="ARBA00022692"/>
    </source>
</evidence>
<sequence length="245" mass="26612">MTIGDLFSDPFLRRILFITLMMMIFQNFSGIDAVMFYSTAIFRSAGLTGDTALYATIGVGAVNVTMTTIALFLVERAGRRLLMLIGFSGMVLFLISLTISLLLFKSGNPGAEFPNTANTYAGAAYASMVSVFSYVILFASGPGAIPWILMSEYFAQGPRAAAAGLIAGANRFSSLVVALSFPYLQAAIDEYCFIIFAVLNMIAIVFILIYIVETKGKSTDQIQHDLRSKMRGQPSQEKELATYAS</sequence>
<dbReference type="OrthoDB" id="8120565at2759"/>
<comment type="subcellular location">
    <subcellularLocation>
        <location evidence="1">Membrane</location>
        <topology evidence="1">Multi-pass membrane protein</topology>
    </subcellularLocation>
</comment>
<evidence type="ECO:0000256" key="1">
    <source>
        <dbReference type="ARBA" id="ARBA00004141"/>
    </source>
</evidence>
<organism evidence="8 9">
    <name type="scientific">Hypsibius exemplaris</name>
    <name type="common">Freshwater tardigrade</name>
    <dbReference type="NCBI Taxonomy" id="2072580"/>
    <lineage>
        <taxon>Eukaryota</taxon>
        <taxon>Metazoa</taxon>
        <taxon>Ecdysozoa</taxon>
        <taxon>Tardigrada</taxon>
        <taxon>Eutardigrada</taxon>
        <taxon>Parachela</taxon>
        <taxon>Hypsibioidea</taxon>
        <taxon>Hypsibiidae</taxon>
        <taxon>Hypsibius</taxon>
    </lineage>
</organism>
<dbReference type="PANTHER" id="PTHR23503:SF8">
    <property type="entry name" value="FACILITATED GLUCOSE TRANSPORTER PROTEIN 1"/>
    <property type="match status" value="1"/>
</dbReference>
<gene>
    <name evidence="8" type="ORF">BV898_14376</name>
</gene>
<keyword evidence="3 6" id="KW-0812">Transmembrane</keyword>
<dbReference type="PANTHER" id="PTHR23503">
    <property type="entry name" value="SOLUTE CARRIER FAMILY 2"/>
    <property type="match status" value="1"/>
</dbReference>
<dbReference type="AlphaFoldDB" id="A0A9X6NC09"/>
<feature type="transmembrane region" description="Helical" evidence="6">
    <location>
        <begin position="124"/>
        <end position="149"/>
    </location>
</feature>
<proteinExistence type="predicted"/>
<keyword evidence="9" id="KW-1185">Reference proteome</keyword>
<feature type="transmembrane region" description="Helical" evidence="6">
    <location>
        <begin position="161"/>
        <end position="181"/>
    </location>
</feature>
<dbReference type="Proteomes" id="UP000192578">
    <property type="component" value="Unassembled WGS sequence"/>
</dbReference>
<feature type="transmembrane region" description="Helical" evidence="6">
    <location>
        <begin position="52"/>
        <end position="74"/>
    </location>
</feature>
<name>A0A9X6NC09_HYPEX</name>
<dbReference type="InterPro" id="IPR005828">
    <property type="entry name" value="MFS_sugar_transport-like"/>
</dbReference>
<reference evidence="9" key="1">
    <citation type="submission" date="2017-01" db="EMBL/GenBank/DDBJ databases">
        <title>Comparative genomics of anhydrobiosis in the tardigrade Hypsibius dujardini.</title>
        <authorList>
            <person name="Yoshida Y."/>
            <person name="Koutsovoulos G."/>
            <person name="Laetsch D."/>
            <person name="Stevens L."/>
            <person name="Kumar S."/>
            <person name="Horikawa D."/>
            <person name="Ishino K."/>
            <person name="Komine S."/>
            <person name="Tomita M."/>
            <person name="Blaxter M."/>
            <person name="Arakawa K."/>
        </authorList>
    </citation>
    <scope>NUCLEOTIDE SEQUENCE [LARGE SCALE GENOMIC DNA]</scope>
    <source>
        <strain evidence="9">Z151</strain>
    </source>
</reference>
<evidence type="ECO:0000256" key="2">
    <source>
        <dbReference type="ARBA" id="ARBA00022448"/>
    </source>
</evidence>
<dbReference type="GO" id="GO:0015149">
    <property type="term" value="F:hexose transmembrane transporter activity"/>
    <property type="evidence" value="ECO:0007669"/>
    <property type="project" value="TreeGrafter"/>
</dbReference>
<dbReference type="EMBL" id="MTYJ01000175">
    <property type="protein sequence ID" value="OWA49838.1"/>
    <property type="molecule type" value="Genomic_DNA"/>
</dbReference>
<dbReference type="InterPro" id="IPR020846">
    <property type="entry name" value="MFS_dom"/>
</dbReference>
<evidence type="ECO:0000256" key="6">
    <source>
        <dbReference type="SAM" id="Phobius"/>
    </source>
</evidence>
<dbReference type="InterPro" id="IPR045263">
    <property type="entry name" value="GLUT"/>
</dbReference>
<evidence type="ECO:0000313" key="8">
    <source>
        <dbReference type="EMBL" id="OWA49838.1"/>
    </source>
</evidence>
<accession>A0A9X6NC09</accession>
<dbReference type="InterPro" id="IPR036259">
    <property type="entry name" value="MFS_trans_sf"/>
</dbReference>
<dbReference type="PRINTS" id="PR00171">
    <property type="entry name" value="SUGRTRNSPORT"/>
</dbReference>
<feature type="domain" description="Major facilitator superfamily (MFS) profile" evidence="7">
    <location>
        <begin position="1"/>
        <end position="215"/>
    </location>
</feature>
<dbReference type="SUPFAM" id="SSF103473">
    <property type="entry name" value="MFS general substrate transporter"/>
    <property type="match status" value="1"/>
</dbReference>
<protein>
    <submittedName>
        <fullName evidence="8">Glucose transporter type 1</fullName>
    </submittedName>
</protein>
<keyword evidence="2" id="KW-0813">Transport</keyword>
<dbReference type="PROSITE" id="PS00216">
    <property type="entry name" value="SUGAR_TRANSPORT_1"/>
    <property type="match status" value="1"/>
</dbReference>
<dbReference type="GO" id="GO:0016020">
    <property type="term" value="C:membrane"/>
    <property type="evidence" value="ECO:0007669"/>
    <property type="project" value="UniProtKB-SubCell"/>
</dbReference>
<dbReference type="PROSITE" id="PS50850">
    <property type="entry name" value="MFS"/>
    <property type="match status" value="1"/>
</dbReference>